<name>A0AAW5QUC2_9HYPH</name>
<evidence type="ECO:0000256" key="5">
    <source>
        <dbReference type="ARBA" id="ARBA00022475"/>
    </source>
</evidence>
<feature type="transmembrane region" description="Helical" evidence="13">
    <location>
        <begin position="265"/>
        <end position="288"/>
    </location>
</feature>
<evidence type="ECO:0000256" key="6">
    <source>
        <dbReference type="ARBA" id="ARBA00022519"/>
    </source>
</evidence>
<dbReference type="GO" id="GO:0015087">
    <property type="term" value="F:cobalt ion transmembrane transporter activity"/>
    <property type="evidence" value="ECO:0007669"/>
    <property type="project" value="TreeGrafter"/>
</dbReference>
<keyword evidence="6" id="KW-0997">Cell inner membrane</keyword>
<keyword evidence="5" id="KW-1003">Cell membrane</keyword>
<keyword evidence="8" id="KW-0460">Magnesium</keyword>
<gene>
    <name evidence="14" type="ORF">MUB46_05355</name>
</gene>
<evidence type="ECO:0000256" key="4">
    <source>
        <dbReference type="ARBA" id="ARBA00022448"/>
    </source>
</evidence>
<dbReference type="Proteomes" id="UP001320898">
    <property type="component" value="Unassembled WGS sequence"/>
</dbReference>
<accession>A0AAW5QUC2</accession>
<dbReference type="AlphaFoldDB" id="A0AAW5QUC2"/>
<dbReference type="PANTHER" id="PTHR47685">
    <property type="entry name" value="MAGNESIUM TRANSPORT PROTEIN CORA"/>
    <property type="match status" value="1"/>
</dbReference>
<dbReference type="EMBL" id="JALIDZ010000002">
    <property type="protein sequence ID" value="MCT8971283.1"/>
    <property type="molecule type" value="Genomic_DNA"/>
</dbReference>
<sequence length="326" mass="36236">MLSIHVATDRGLQRVPDAGALTDLPTDAVWIDLLNPTSEEEALLERWLTIDVPSREEMREIEISSRLFEEDGALYMTVVALLNADGENPTLTDVTFILVGGRLVTVRYAEPRPITLFLQRAPKIGPACQYADFVLVGLIEAFIDRIADVLEHAGLDADRIGDDVFLRESSKPIKTDDFKKTVARIARTGDLTSKARESLVTISRLLTFMSAGPGSVKLSKDVKLHLKTAVRDANQLADHATYLATKTEFLLDATMGLINIEQTNIIKIFSVAAVAMMPPTLIASIYGMNFQFMPELNEKWAYPMVLVVMIASALAPYFYFKRKGWL</sequence>
<dbReference type="GO" id="GO:0015095">
    <property type="term" value="F:magnesium ion transmembrane transporter activity"/>
    <property type="evidence" value="ECO:0007669"/>
    <property type="project" value="TreeGrafter"/>
</dbReference>
<keyword evidence="15" id="KW-1185">Reference proteome</keyword>
<dbReference type="PANTHER" id="PTHR47685:SF1">
    <property type="entry name" value="MAGNESIUM TRANSPORT PROTEIN CORA"/>
    <property type="match status" value="1"/>
</dbReference>
<organism evidence="14 15">
    <name type="scientific">Microbaculum marinisediminis</name>
    <dbReference type="NCBI Taxonomy" id="2931392"/>
    <lineage>
        <taxon>Bacteria</taxon>
        <taxon>Pseudomonadati</taxon>
        <taxon>Pseudomonadota</taxon>
        <taxon>Alphaproteobacteria</taxon>
        <taxon>Hyphomicrobiales</taxon>
        <taxon>Tepidamorphaceae</taxon>
        <taxon>Microbaculum</taxon>
    </lineage>
</organism>
<comment type="catalytic activity">
    <reaction evidence="12">
        <text>Mg(2+)(in) = Mg(2+)(out)</text>
        <dbReference type="Rhea" id="RHEA:29827"/>
        <dbReference type="ChEBI" id="CHEBI:18420"/>
    </reaction>
</comment>
<feature type="transmembrane region" description="Helical" evidence="13">
    <location>
        <begin position="300"/>
        <end position="320"/>
    </location>
</feature>
<dbReference type="InterPro" id="IPR002523">
    <property type="entry name" value="MgTranspt_CorA/ZnTranspt_ZntB"/>
</dbReference>
<dbReference type="InterPro" id="IPR045861">
    <property type="entry name" value="CorA_cytoplasmic_dom"/>
</dbReference>
<dbReference type="Pfam" id="PF01544">
    <property type="entry name" value="CorA"/>
    <property type="match status" value="1"/>
</dbReference>
<evidence type="ECO:0000256" key="8">
    <source>
        <dbReference type="ARBA" id="ARBA00022842"/>
    </source>
</evidence>
<evidence type="ECO:0000256" key="2">
    <source>
        <dbReference type="ARBA" id="ARBA00009765"/>
    </source>
</evidence>
<evidence type="ECO:0000256" key="9">
    <source>
        <dbReference type="ARBA" id="ARBA00022989"/>
    </source>
</evidence>
<dbReference type="SUPFAM" id="SSF144083">
    <property type="entry name" value="Magnesium transport protein CorA, transmembrane region"/>
    <property type="match status" value="1"/>
</dbReference>
<evidence type="ECO:0000313" key="14">
    <source>
        <dbReference type="EMBL" id="MCT8971283.1"/>
    </source>
</evidence>
<evidence type="ECO:0000256" key="1">
    <source>
        <dbReference type="ARBA" id="ARBA00004429"/>
    </source>
</evidence>
<keyword evidence="10" id="KW-0406">Ion transport</keyword>
<dbReference type="RefSeq" id="WP_261614849.1">
    <property type="nucleotide sequence ID" value="NZ_JALIDZ010000002.1"/>
</dbReference>
<evidence type="ECO:0000256" key="7">
    <source>
        <dbReference type="ARBA" id="ARBA00022692"/>
    </source>
</evidence>
<keyword evidence="4" id="KW-0813">Transport</keyword>
<keyword evidence="7 13" id="KW-0812">Transmembrane</keyword>
<dbReference type="GO" id="GO:0015099">
    <property type="term" value="F:nickel cation transmembrane transporter activity"/>
    <property type="evidence" value="ECO:0007669"/>
    <property type="project" value="TreeGrafter"/>
</dbReference>
<comment type="subcellular location">
    <subcellularLocation>
        <location evidence="1">Cell inner membrane</location>
        <topology evidence="1">Multi-pass membrane protein</topology>
    </subcellularLocation>
</comment>
<comment type="similarity">
    <text evidence="2">Belongs to the CorA metal ion transporter (MIT) (TC 1.A.35) family.</text>
</comment>
<dbReference type="InterPro" id="IPR045863">
    <property type="entry name" value="CorA_TM1_TM2"/>
</dbReference>
<dbReference type="GO" id="GO:0005886">
    <property type="term" value="C:plasma membrane"/>
    <property type="evidence" value="ECO:0007669"/>
    <property type="project" value="UniProtKB-SubCell"/>
</dbReference>
<protein>
    <recommendedName>
        <fullName evidence="3">Magnesium transport protein CorA</fullName>
    </recommendedName>
</protein>
<dbReference type="FunFam" id="1.20.58.340:FF:000001">
    <property type="entry name" value="Magnesium transport protein CorA"/>
    <property type="match status" value="1"/>
</dbReference>
<evidence type="ECO:0000256" key="12">
    <source>
        <dbReference type="ARBA" id="ARBA00034269"/>
    </source>
</evidence>
<evidence type="ECO:0000256" key="10">
    <source>
        <dbReference type="ARBA" id="ARBA00023065"/>
    </source>
</evidence>
<dbReference type="CDD" id="cd12837">
    <property type="entry name" value="EcCorA-like_u1"/>
    <property type="match status" value="1"/>
</dbReference>
<evidence type="ECO:0000256" key="11">
    <source>
        <dbReference type="ARBA" id="ARBA00023136"/>
    </source>
</evidence>
<dbReference type="Gene3D" id="1.20.58.340">
    <property type="entry name" value="Magnesium transport protein CorA, transmembrane region"/>
    <property type="match status" value="2"/>
</dbReference>
<dbReference type="Gene3D" id="3.30.460.20">
    <property type="entry name" value="CorA soluble domain-like"/>
    <property type="match status" value="1"/>
</dbReference>
<evidence type="ECO:0000256" key="13">
    <source>
        <dbReference type="SAM" id="Phobius"/>
    </source>
</evidence>
<dbReference type="InterPro" id="IPR050829">
    <property type="entry name" value="CorA_MIT"/>
</dbReference>
<reference evidence="14 15" key="1">
    <citation type="submission" date="2022-04" db="EMBL/GenBank/DDBJ databases">
        <authorList>
            <person name="Ye Y.-Q."/>
            <person name="Du Z.-J."/>
        </authorList>
    </citation>
    <scope>NUCLEOTIDE SEQUENCE [LARGE SCALE GENOMIC DNA]</scope>
    <source>
        <strain evidence="14 15">A6E488</strain>
    </source>
</reference>
<keyword evidence="11 13" id="KW-0472">Membrane</keyword>
<evidence type="ECO:0000313" key="15">
    <source>
        <dbReference type="Proteomes" id="UP001320898"/>
    </source>
</evidence>
<comment type="caution">
    <text evidence="14">The sequence shown here is derived from an EMBL/GenBank/DDBJ whole genome shotgun (WGS) entry which is preliminary data.</text>
</comment>
<dbReference type="SUPFAM" id="SSF143865">
    <property type="entry name" value="CorA soluble domain-like"/>
    <property type="match status" value="1"/>
</dbReference>
<keyword evidence="9 13" id="KW-1133">Transmembrane helix</keyword>
<evidence type="ECO:0000256" key="3">
    <source>
        <dbReference type="ARBA" id="ARBA00019439"/>
    </source>
</evidence>
<proteinExistence type="inferred from homology"/>